<reference evidence="9" key="1">
    <citation type="submission" date="2022-07" db="EMBL/GenBank/DDBJ databases">
        <title>Phylogenomic reconstructions and comparative analyses of Kickxellomycotina fungi.</title>
        <authorList>
            <person name="Reynolds N.K."/>
            <person name="Stajich J.E."/>
            <person name="Barry K."/>
            <person name="Grigoriev I.V."/>
            <person name="Crous P."/>
            <person name="Smith M.E."/>
        </authorList>
    </citation>
    <scope>NUCLEOTIDE SEQUENCE</scope>
    <source>
        <strain evidence="9">RSA 861</strain>
    </source>
</reference>
<dbReference type="OrthoDB" id="20086at2759"/>
<dbReference type="EMBL" id="JANBPT010000219">
    <property type="protein sequence ID" value="KAJ1925536.1"/>
    <property type="molecule type" value="Genomic_DNA"/>
</dbReference>
<comment type="caution">
    <text evidence="9">The sequence shown here is derived from an EMBL/GenBank/DDBJ whole genome shotgun (WGS) entry which is preliminary data.</text>
</comment>
<organism evidence="9 10">
    <name type="scientific">Tieghemiomyces parasiticus</name>
    <dbReference type="NCBI Taxonomy" id="78921"/>
    <lineage>
        <taxon>Eukaryota</taxon>
        <taxon>Fungi</taxon>
        <taxon>Fungi incertae sedis</taxon>
        <taxon>Zoopagomycota</taxon>
        <taxon>Kickxellomycotina</taxon>
        <taxon>Dimargaritomycetes</taxon>
        <taxon>Dimargaritales</taxon>
        <taxon>Dimargaritaceae</taxon>
        <taxon>Tieghemiomyces</taxon>
    </lineage>
</organism>
<dbReference type="AlphaFoldDB" id="A0A9W8DZA9"/>
<dbReference type="GO" id="GO:0005634">
    <property type="term" value="C:nucleus"/>
    <property type="evidence" value="ECO:0007669"/>
    <property type="project" value="UniProtKB-SubCell"/>
</dbReference>
<evidence type="ECO:0000256" key="7">
    <source>
        <dbReference type="ARBA" id="ARBA00023242"/>
    </source>
</evidence>
<evidence type="ECO:0000256" key="5">
    <source>
        <dbReference type="ARBA" id="ARBA00018400"/>
    </source>
</evidence>
<keyword evidence="10" id="KW-1185">Reference proteome</keyword>
<gene>
    <name evidence="9" type="ORF">IWQ60_004512</name>
</gene>
<evidence type="ECO:0000256" key="3">
    <source>
        <dbReference type="ARBA" id="ARBA00007096"/>
    </source>
</evidence>
<keyword evidence="7" id="KW-0539">Nucleus</keyword>
<dbReference type="GO" id="GO:0005737">
    <property type="term" value="C:cytoplasm"/>
    <property type="evidence" value="ECO:0007669"/>
    <property type="project" value="UniProtKB-SubCell"/>
</dbReference>
<protein>
    <recommendedName>
        <fullName evidence="5">Protein YAE1</fullName>
    </recommendedName>
    <alternativeName>
        <fullName evidence="4">Protein yae1</fullName>
    </alternativeName>
</protein>
<name>A0A9W8DZA9_9FUNG</name>
<dbReference type="Proteomes" id="UP001150569">
    <property type="component" value="Unassembled WGS sequence"/>
</dbReference>
<proteinExistence type="inferred from homology"/>
<evidence type="ECO:0000256" key="2">
    <source>
        <dbReference type="ARBA" id="ARBA00004496"/>
    </source>
</evidence>
<dbReference type="Pfam" id="PF09811">
    <property type="entry name" value="Yae1_N"/>
    <property type="match status" value="1"/>
</dbReference>
<dbReference type="InterPro" id="IPR019191">
    <property type="entry name" value="Essential_protein_Yae1_N"/>
</dbReference>
<evidence type="ECO:0000256" key="6">
    <source>
        <dbReference type="ARBA" id="ARBA00022490"/>
    </source>
</evidence>
<comment type="similarity">
    <text evidence="3">Belongs to the YAE1 family.</text>
</comment>
<dbReference type="InterPro" id="IPR038881">
    <property type="entry name" value="Yae1-like"/>
</dbReference>
<evidence type="ECO:0000313" key="9">
    <source>
        <dbReference type="EMBL" id="KAJ1925536.1"/>
    </source>
</evidence>
<evidence type="ECO:0000313" key="10">
    <source>
        <dbReference type="Proteomes" id="UP001150569"/>
    </source>
</evidence>
<accession>A0A9W8DZA9</accession>
<dbReference type="PANTHER" id="PTHR18829">
    <property type="entry name" value="PROTEIN YAE1 HOMOLOG"/>
    <property type="match status" value="1"/>
</dbReference>
<comment type="subcellular location">
    <subcellularLocation>
        <location evidence="2">Cytoplasm</location>
    </subcellularLocation>
    <subcellularLocation>
        <location evidence="1">Nucleus</location>
    </subcellularLocation>
</comment>
<evidence type="ECO:0000256" key="1">
    <source>
        <dbReference type="ARBA" id="ARBA00004123"/>
    </source>
</evidence>
<dbReference type="PANTHER" id="PTHR18829:SF0">
    <property type="entry name" value="PROTEIN YAE1 HOMOLOG"/>
    <property type="match status" value="1"/>
</dbReference>
<evidence type="ECO:0000256" key="4">
    <source>
        <dbReference type="ARBA" id="ARBA00017286"/>
    </source>
</evidence>
<feature type="domain" description="Essential protein Yae1 N-terminal" evidence="8">
    <location>
        <begin position="39"/>
        <end position="75"/>
    </location>
</feature>
<keyword evidence="6" id="KW-0963">Cytoplasm</keyword>
<evidence type="ECO:0000259" key="8">
    <source>
        <dbReference type="Pfam" id="PF09811"/>
    </source>
</evidence>
<sequence length="209" mass="22253">MSDSDDVWGSESIGDDHGYDRAIAERDWNRLHGIHGTAGYREGIAESREAHIQAGFDKGFREGLQAGMALGILEGGLSTTQAHAALTRQSQAPVAPAGNAAESVMARLTNINFDQLFPWEHFRGDIEALTGPPPPAESGMATIGDLLVEDNAHPSPREMVSPADRCEQLLAGMTAIQRDQLGPVCEAAAEVFDQDAASVQRPSEGPVPI</sequence>